<dbReference type="Gene3D" id="3.40.50.620">
    <property type="entry name" value="HUPs"/>
    <property type="match status" value="1"/>
</dbReference>
<name>A0A242MNY0_CABSO</name>
<dbReference type="GO" id="GO:0000270">
    <property type="term" value="P:peptidoglycan metabolic process"/>
    <property type="evidence" value="ECO:0007669"/>
    <property type="project" value="TreeGrafter"/>
</dbReference>
<dbReference type="AlphaFoldDB" id="A0A242MNY0"/>
<protein>
    <submittedName>
        <fullName evidence="2">Putative membrane protein</fullName>
    </submittedName>
</protein>
<evidence type="ECO:0000259" key="1">
    <source>
        <dbReference type="Pfam" id="PF02698"/>
    </source>
</evidence>
<dbReference type="InterPro" id="IPR051599">
    <property type="entry name" value="Cell_Envelope_Assoc"/>
</dbReference>
<comment type="caution">
    <text evidence="2">The sequence shown here is derived from an EMBL/GenBank/DDBJ whole genome shotgun (WGS) entry which is preliminary data.</text>
</comment>
<dbReference type="InterPro" id="IPR003848">
    <property type="entry name" value="DUF218"/>
</dbReference>
<feature type="domain" description="DUF218" evidence="1">
    <location>
        <begin position="63"/>
        <end position="223"/>
    </location>
</feature>
<evidence type="ECO:0000313" key="3">
    <source>
        <dbReference type="Proteomes" id="UP000194546"/>
    </source>
</evidence>
<proteinExistence type="predicted"/>
<gene>
    <name evidence="2" type="ORF">PAMC26510_21845</name>
</gene>
<dbReference type="GO" id="GO:0043164">
    <property type="term" value="P:Gram-negative-bacterium-type cell wall biogenesis"/>
    <property type="evidence" value="ECO:0007669"/>
    <property type="project" value="TreeGrafter"/>
</dbReference>
<sequence>MLLFFALFAVWRHHRLLVAAVCALVFWALGAGWLGKPLLHLAQTGFESPSAPQNVRFASRTTFVLLGGGTTYDDNNQLVPRRDAFTRVVAAADLYRECRRAGGVCRVIVSGGNPEHHEQAEADNYAPFLFARGVDASDVLLENESVNTYENARNVARLLGPERDGSFVLITSAYHMRRSLAAFSAFGMKAQPFVSNVRLPHVSLFPRRRGFVDSETALHEMVGLARFYVYRLVGLY</sequence>
<dbReference type="InterPro" id="IPR014729">
    <property type="entry name" value="Rossmann-like_a/b/a_fold"/>
</dbReference>
<dbReference type="PANTHER" id="PTHR30336">
    <property type="entry name" value="INNER MEMBRANE PROTEIN, PROBABLE PERMEASE"/>
    <property type="match status" value="1"/>
</dbReference>
<dbReference type="Pfam" id="PF02698">
    <property type="entry name" value="DUF218"/>
    <property type="match status" value="1"/>
</dbReference>
<evidence type="ECO:0000313" key="2">
    <source>
        <dbReference type="EMBL" id="OTP72474.1"/>
    </source>
</evidence>
<dbReference type="PANTHER" id="PTHR30336:SF4">
    <property type="entry name" value="ENVELOPE BIOGENESIS FACTOR ELYC"/>
    <property type="match status" value="1"/>
</dbReference>
<dbReference type="EMBL" id="NBTY01000113">
    <property type="protein sequence ID" value="OTP72474.1"/>
    <property type="molecule type" value="Genomic_DNA"/>
</dbReference>
<accession>A0A242MNY0</accession>
<organism evidence="2 3">
    <name type="scientific">Caballeronia sordidicola</name>
    <name type="common">Burkholderia sordidicola</name>
    <dbReference type="NCBI Taxonomy" id="196367"/>
    <lineage>
        <taxon>Bacteria</taxon>
        <taxon>Pseudomonadati</taxon>
        <taxon>Pseudomonadota</taxon>
        <taxon>Betaproteobacteria</taxon>
        <taxon>Burkholderiales</taxon>
        <taxon>Burkholderiaceae</taxon>
        <taxon>Caballeronia</taxon>
    </lineage>
</organism>
<dbReference type="Proteomes" id="UP000194546">
    <property type="component" value="Unassembled WGS sequence"/>
</dbReference>
<dbReference type="GO" id="GO:0005886">
    <property type="term" value="C:plasma membrane"/>
    <property type="evidence" value="ECO:0007669"/>
    <property type="project" value="TreeGrafter"/>
</dbReference>
<dbReference type="CDD" id="cd06259">
    <property type="entry name" value="YdcF-like"/>
    <property type="match status" value="1"/>
</dbReference>
<reference evidence="2 3" key="1">
    <citation type="submission" date="2017-03" db="EMBL/GenBank/DDBJ databases">
        <title>Genome analysis of strain PAMC 26510.</title>
        <authorList>
            <person name="Oh H.-M."/>
            <person name="Yang J.-A."/>
        </authorList>
    </citation>
    <scope>NUCLEOTIDE SEQUENCE [LARGE SCALE GENOMIC DNA]</scope>
    <source>
        <strain evidence="2 3">PAMC 26510</strain>
    </source>
</reference>